<dbReference type="GO" id="GO:0003723">
    <property type="term" value="F:RNA binding"/>
    <property type="evidence" value="ECO:0007669"/>
    <property type="project" value="InterPro"/>
</dbReference>
<dbReference type="InterPro" id="IPR018669">
    <property type="entry name" value="Toxin_HigB"/>
</dbReference>
<reference evidence="1 2" key="1">
    <citation type="submission" date="2020-02" db="EMBL/GenBank/DDBJ databases">
        <title>Out from the shadows clarifying the taxonomy of the family Cryomorphaceae and related taxa by utilizing the GTDB taxonomic framework.</title>
        <authorList>
            <person name="Bowman J.P."/>
        </authorList>
    </citation>
    <scope>NUCLEOTIDE SEQUENCE [LARGE SCALE GENOMIC DNA]</scope>
    <source>
        <strain evidence="1 2">QSSC 1-22</strain>
    </source>
</reference>
<comment type="caution">
    <text evidence="1">The sequence shown here is derived from an EMBL/GenBank/DDBJ whole genome shotgun (WGS) entry which is preliminary data.</text>
</comment>
<dbReference type="AlphaFoldDB" id="A0A7K3WTD9"/>
<name>A0A7K3WTD9_9FLAO</name>
<dbReference type="GO" id="GO:0004519">
    <property type="term" value="F:endonuclease activity"/>
    <property type="evidence" value="ECO:0007669"/>
    <property type="project" value="InterPro"/>
</dbReference>
<evidence type="ECO:0000313" key="2">
    <source>
        <dbReference type="Proteomes" id="UP000486602"/>
    </source>
</evidence>
<accession>A0A7K3WTD9</accession>
<dbReference type="GO" id="GO:0110001">
    <property type="term" value="C:toxin-antitoxin complex"/>
    <property type="evidence" value="ECO:0007669"/>
    <property type="project" value="InterPro"/>
</dbReference>
<dbReference type="EMBL" id="JAAGVY010000032">
    <property type="protein sequence ID" value="NEN24754.1"/>
    <property type="molecule type" value="Genomic_DNA"/>
</dbReference>
<dbReference type="RefSeq" id="WP_163286148.1">
    <property type="nucleotide sequence ID" value="NZ_JAAGVY010000032.1"/>
</dbReference>
<sequence>MSKCFDNFFEKLKYVDWEIPQNITQTFKSADLITCGNGQLSRIVFNVGRNKYRMVCGYFFGRTEVILYVKFVGTHKEYDSIDICSFNLFNDVK</sequence>
<dbReference type="Pfam" id="PF09907">
    <property type="entry name" value="HigB_toxin"/>
    <property type="match status" value="1"/>
</dbReference>
<evidence type="ECO:0000313" key="1">
    <source>
        <dbReference type="EMBL" id="NEN24754.1"/>
    </source>
</evidence>
<dbReference type="Proteomes" id="UP000486602">
    <property type="component" value="Unassembled WGS sequence"/>
</dbReference>
<gene>
    <name evidence="1" type="ORF">G3O08_14710</name>
</gene>
<organism evidence="1 2">
    <name type="scientific">Cryomorpha ignava</name>
    <dbReference type="NCBI Taxonomy" id="101383"/>
    <lineage>
        <taxon>Bacteria</taxon>
        <taxon>Pseudomonadati</taxon>
        <taxon>Bacteroidota</taxon>
        <taxon>Flavobacteriia</taxon>
        <taxon>Flavobacteriales</taxon>
        <taxon>Cryomorphaceae</taxon>
        <taxon>Cryomorpha</taxon>
    </lineage>
</organism>
<proteinExistence type="predicted"/>
<keyword evidence="2" id="KW-1185">Reference proteome</keyword>
<protein>
    <submittedName>
        <fullName evidence="1">Type II toxin-antitoxin system HigB family toxin</fullName>
    </submittedName>
</protein>